<feature type="region of interest" description="Disordered" evidence="1">
    <location>
        <begin position="627"/>
        <end position="675"/>
    </location>
</feature>
<name>A0ABR1RL99_9PEZI</name>
<dbReference type="InterPro" id="IPR021514">
    <property type="entry name" value="DUF3176"/>
</dbReference>
<feature type="transmembrane region" description="Helical" evidence="2">
    <location>
        <begin position="115"/>
        <end position="134"/>
    </location>
</feature>
<sequence length="750" mass="83342">MQRYQILRVWIWEFMLIILASGLIISIAALLEQNHGKPVPDWGNRISFNALLAFLSTILRATLVIIASQIISQRKWEWYKQESPRPLSDLQQFDAGSRGTFGALFLLPTILLKDAVALAAIVVLLASFLIGPFVQQASRTMDCSFALPGPNASLPFAHYIPLRGGYNNEENNPWGTPTQDLMATIFSAAIAVDGVENRISATCTTGNCTFPGEDKRDTQNATHSTVGMCSKCIDISSLVYTTVQDSMYLKGIPEEYGVNGSMNDVITIKGSPGLAWLGDLLTPDLRAISRWAYVNSTILARASDGRNYIAAVCSLYPCLKTYISSIDNNQLSEREVRTDAMRIDIPALDSTEPPLDCEGRNSLDNRWNHYTAVDPLCLSKDRDLTSLPQSDTSQSGVTNLALYDFIDYGEPTPYHYTIQNFTASENCIYRQHALFVQAVSLVLNEDIFNGRGEIYRALEFTSEFSFNNGNPGRLENAAVGGVLRTLYNHGEISFSATARWFDAFANAMTNRYRFQYGAAAFNISNPQIDRGFYDGNITEESSPPDAVKNLAPGEVRGLAWQTTVCVSMQKDWLLLPLCLTITAALLTAWMIGTSWRYRHTRPVWKDSILPLIFYSYMIESVHQEEAKEGRELTSSHQQPPLANGTDDDGVDDNDERIVDHDEDPPEDGNNKLAHGSDGLLEASEMKALGEKIPVTFRWSADTGKGETALEEGVPQELASSTPPLRQRSGWRWRRQRIADVDVDSLLETDG</sequence>
<dbReference type="EMBL" id="JAQQWI010000012">
    <property type="protein sequence ID" value="KAK8015647.1"/>
    <property type="molecule type" value="Genomic_DNA"/>
</dbReference>
<accession>A0ABR1RL99</accession>
<protein>
    <submittedName>
        <fullName evidence="3">Uncharacterized protein</fullName>
    </submittedName>
</protein>
<reference evidence="3 4" key="1">
    <citation type="submission" date="2023-01" db="EMBL/GenBank/DDBJ databases">
        <title>Analysis of 21 Apiospora genomes using comparative genomics revels a genus with tremendous synthesis potential of carbohydrate active enzymes and secondary metabolites.</title>
        <authorList>
            <person name="Sorensen T."/>
        </authorList>
    </citation>
    <scope>NUCLEOTIDE SEQUENCE [LARGE SCALE GENOMIC DNA]</scope>
    <source>
        <strain evidence="3 4">CBS 20057</strain>
    </source>
</reference>
<keyword evidence="2" id="KW-0472">Membrane</keyword>
<keyword evidence="4" id="KW-1185">Reference proteome</keyword>
<feature type="transmembrane region" description="Helical" evidence="2">
    <location>
        <begin position="9"/>
        <end position="31"/>
    </location>
</feature>
<evidence type="ECO:0000256" key="1">
    <source>
        <dbReference type="SAM" id="MobiDB-lite"/>
    </source>
</evidence>
<dbReference type="PANTHER" id="PTHR35394:SF5">
    <property type="entry name" value="DUF3176 DOMAIN-CONTAINING PROTEIN"/>
    <property type="match status" value="1"/>
</dbReference>
<gene>
    <name evidence="3" type="ORF">PG991_008535</name>
</gene>
<evidence type="ECO:0000313" key="3">
    <source>
        <dbReference type="EMBL" id="KAK8015647.1"/>
    </source>
</evidence>
<feature type="transmembrane region" description="Helical" evidence="2">
    <location>
        <begin position="572"/>
        <end position="591"/>
    </location>
</feature>
<evidence type="ECO:0000256" key="2">
    <source>
        <dbReference type="SAM" id="Phobius"/>
    </source>
</evidence>
<keyword evidence="2" id="KW-0812">Transmembrane</keyword>
<dbReference type="Pfam" id="PF11374">
    <property type="entry name" value="DUF3176"/>
    <property type="match status" value="1"/>
</dbReference>
<dbReference type="Proteomes" id="UP001396898">
    <property type="component" value="Unassembled WGS sequence"/>
</dbReference>
<evidence type="ECO:0000313" key="4">
    <source>
        <dbReference type="Proteomes" id="UP001396898"/>
    </source>
</evidence>
<organism evidence="3 4">
    <name type="scientific">Apiospora marii</name>
    <dbReference type="NCBI Taxonomy" id="335849"/>
    <lineage>
        <taxon>Eukaryota</taxon>
        <taxon>Fungi</taxon>
        <taxon>Dikarya</taxon>
        <taxon>Ascomycota</taxon>
        <taxon>Pezizomycotina</taxon>
        <taxon>Sordariomycetes</taxon>
        <taxon>Xylariomycetidae</taxon>
        <taxon>Amphisphaeriales</taxon>
        <taxon>Apiosporaceae</taxon>
        <taxon>Apiospora</taxon>
    </lineage>
</organism>
<comment type="caution">
    <text evidence="3">The sequence shown here is derived from an EMBL/GenBank/DDBJ whole genome shotgun (WGS) entry which is preliminary data.</text>
</comment>
<proteinExistence type="predicted"/>
<dbReference type="PANTHER" id="PTHR35394">
    <property type="entry name" value="DUF3176 DOMAIN-CONTAINING PROTEIN"/>
    <property type="match status" value="1"/>
</dbReference>
<feature type="transmembrane region" description="Helical" evidence="2">
    <location>
        <begin position="51"/>
        <end position="71"/>
    </location>
</feature>
<feature type="compositionally biased region" description="Acidic residues" evidence="1">
    <location>
        <begin position="645"/>
        <end position="666"/>
    </location>
</feature>
<feature type="region of interest" description="Disordered" evidence="1">
    <location>
        <begin position="703"/>
        <end position="729"/>
    </location>
</feature>
<keyword evidence="2" id="KW-1133">Transmembrane helix</keyword>